<keyword evidence="2" id="KW-1185">Reference proteome</keyword>
<evidence type="ECO:0000313" key="1">
    <source>
        <dbReference type="EMBL" id="RKW69867.1"/>
    </source>
</evidence>
<reference evidence="1 2" key="1">
    <citation type="submission" date="2018-07" db="EMBL/GenBank/DDBJ databases">
        <title>Arthrobacter sp. nov., isolated from raw cow's milk with high bacterial count.</title>
        <authorList>
            <person name="Hahne J."/>
            <person name="Isele D."/>
            <person name="Lipski A."/>
        </authorList>
    </citation>
    <scope>NUCLEOTIDE SEQUENCE [LARGE SCALE GENOMIC DNA]</scope>
    <source>
        <strain evidence="1 2">JZ R-183</strain>
    </source>
</reference>
<dbReference type="AlphaFoldDB" id="A0A496PHA1"/>
<protein>
    <submittedName>
        <fullName evidence="1">Uncharacterized protein</fullName>
    </submittedName>
</protein>
<gene>
    <name evidence="1" type="ORF">DWQ67_10340</name>
</gene>
<accession>A0A496PHA1</accession>
<proteinExistence type="predicted"/>
<dbReference type="Proteomes" id="UP000273119">
    <property type="component" value="Unassembled WGS sequence"/>
</dbReference>
<dbReference type="EMBL" id="QQXL01000006">
    <property type="protein sequence ID" value="RKW69867.1"/>
    <property type="molecule type" value="Genomic_DNA"/>
</dbReference>
<sequence>MTNNCHLSVQQSQLVMYVDAEMGDARRRFWQEIRTATLAMPAVIACGDGRISAFAFESGQAMNRVSEAVSGLGNSLAEATDESWEELADARQALNEHATLMLAMVAAPADAKRRQFRSQDEAAKWLKQG</sequence>
<comment type="caution">
    <text evidence="1">The sequence shown here is derived from an EMBL/GenBank/DDBJ whole genome shotgun (WGS) entry which is preliminary data.</text>
</comment>
<evidence type="ECO:0000313" key="2">
    <source>
        <dbReference type="Proteomes" id="UP000273119"/>
    </source>
</evidence>
<organism evidence="1 2">
    <name type="scientific">Galactobacter caseinivorans</name>
    <dbReference type="NCBI Taxonomy" id="2676123"/>
    <lineage>
        <taxon>Bacteria</taxon>
        <taxon>Bacillati</taxon>
        <taxon>Actinomycetota</taxon>
        <taxon>Actinomycetes</taxon>
        <taxon>Micrococcales</taxon>
        <taxon>Micrococcaceae</taxon>
        <taxon>Galactobacter</taxon>
    </lineage>
</organism>
<name>A0A496PHA1_9MICC</name>